<dbReference type="SMART" id="SM00028">
    <property type="entry name" value="TPR"/>
    <property type="match status" value="3"/>
</dbReference>
<feature type="domain" description="Doubled CXXCH motif" evidence="4">
    <location>
        <begin position="315"/>
        <end position="346"/>
    </location>
</feature>
<reference evidence="6 7" key="1">
    <citation type="submission" date="2016-10" db="EMBL/GenBank/DDBJ databases">
        <authorList>
            <person name="de Groot N.N."/>
        </authorList>
    </citation>
    <scope>NUCLEOTIDE SEQUENCE [LARGE SCALE GENOMIC DNA]</scope>
    <source>
        <strain evidence="6 7">DSM 19706</strain>
    </source>
</reference>
<dbReference type="Pfam" id="PF09699">
    <property type="entry name" value="Paired_CXXCH_1"/>
    <property type="match status" value="1"/>
</dbReference>
<accession>A0A1I0ESH3</accession>
<dbReference type="Proteomes" id="UP000199308">
    <property type="component" value="Unassembled WGS sequence"/>
</dbReference>
<keyword evidence="2" id="KW-0802">TPR repeat</keyword>
<dbReference type="Gene3D" id="1.25.40.10">
    <property type="entry name" value="Tetratricopeptide repeat domain"/>
    <property type="match status" value="1"/>
</dbReference>
<feature type="signal peptide" evidence="3">
    <location>
        <begin position="1"/>
        <end position="19"/>
    </location>
</feature>
<dbReference type="InterPro" id="IPR011990">
    <property type="entry name" value="TPR-like_helical_dom_sf"/>
</dbReference>
<dbReference type="EMBL" id="FOHK01000008">
    <property type="protein sequence ID" value="SET48326.1"/>
    <property type="molecule type" value="Genomic_DNA"/>
</dbReference>
<keyword evidence="7" id="KW-1185">Reference proteome</keyword>
<protein>
    <submittedName>
        <fullName evidence="6">Tetratricopeptide repeat-containing protein</fullName>
    </submittedName>
</protein>
<dbReference type="GO" id="GO:0016491">
    <property type="term" value="F:oxidoreductase activity"/>
    <property type="evidence" value="ECO:0007669"/>
    <property type="project" value="TreeGrafter"/>
</dbReference>
<evidence type="ECO:0000313" key="7">
    <source>
        <dbReference type="Proteomes" id="UP000199308"/>
    </source>
</evidence>
<dbReference type="PANTHER" id="PTHR35038:SF8">
    <property type="entry name" value="C-TYPE POLYHEME CYTOCHROME OMCC"/>
    <property type="match status" value="1"/>
</dbReference>
<dbReference type="PROSITE" id="PS50293">
    <property type="entry name" value="TPR_REGION"/>
    <property type="match status" value="1"/>
</dbReference>
<proteinExistence type="predicted"/>
<dbReference type="RefSeq" id="WP_093329605.1">
    <property type="nucleotide sequence ID" value="NZ_AP027363.1"/>
</dbReference>
<dbReference type="InterPro" id="IPR051829">
    <property type="entry name" value="Multiheme_Cytochr_ET"/>
</dbReference>
<dbReference type="PROSITE" id="PS50005">
    <property type="entry name" value="TPR"/>
    <property type="match status" value="1"/>
</dbReference>
<dbReference type="OrthoDB" id="9814800at2"/>
<dbReference type="InterPro" id="IPR036280">
    <property type="entry name" value="Multihaem_cyt_sf"/>
</dbReference>
<dbReference type="Pfam" id="PF00515">
    <property type="entry name" value="TPR_1"/>
    <property type="match status" value="1"/>
</dbReference>
<organism evidence="6 7">
    <name type="scientific">Thalassotalea agarivorans</name>
    <name type="common">Thalassomonas agarivorans</name>
    <dbReference type="NCBI Taxonomy" id="349064"/>
    <lineage>
        <taxon>Bacteria</taxon>
        <taxon>Pseudomonadati</taxon>
        <taxon>Pseudomonadota</taxon>
        <taxon>Gammaproteobacteria</taxon>
        <taxon>Alteromonadales</taxon>
        <taxon>Colwelliaceae</taxon>
        <taxon>Thalassotalea</taxon>
    </lineage>
</organism>
<evidence type="ECO:0000259" key="5">
    <source>
        <dbReference type="Pfam" id="PF13435"/>
    </source>
</evidence>
<evidence type="ECO:0000259" key="4">
    <source>
        <dbReference type="Pfam" id="PF09699"/>
    </source>
</evidence>
<feature type="domain" description="Cytochrome c-552/4" evidence="5">
    <location>
        <begin position="32"/>
        <end position="59"/>
    </location>
</feature>
<dbReference type="SUPFAM" id="SSF48695">
    <property type="entry name" value="Multiheme cytochromes"/>
    <property type="match status" value="1"/>
</dbReference>
<dbReference type="InterPro" id="IPR023155">
    <property type="entry name" value="Cyt_c-552/4"/>
</dbReference>
<dbReference type="SUPFAM" id="SSF48452">
    <property type="entry name" value="TPR-like"/>
    <property type="match status" value="1"/>
</dbReference>
<name>A0A1I0ESH3_THASX</name>
<dbReference type="Gene3D" id="1.10.1130.10">
    <property type="entry name" value="Flavocytochrome C3, Chain A"/>
    <property type="match status" value="2"/>
</dbReference>
<evidence type="ECO:0000256" key="1">
    <source>
        <dbReference type="ARBA" id="ARBA00022729"/>
    </source>
</evidence>
<evidence type="ECO:0000313" key="6">
    <source>
        <dbReference type="EMBL" id="SET48326.1"/>
    </source>
</evidence>
<dbReference type="PANTHER" id="PTHR35038">
    <property type="entry name" value="DISSIMILATORY SULFITE REDUCTASE SIRA"/>
    <property type="match status" value="1"/>
</dbReference>
<sequence>MLIRCIFLCLLLPALTSYASNPHSAEFVGSEACQSCHQAEFKQWQNSHHKQAMQHANDDSVLGDFSGKAIEMHGQKVNFYKKDKQFFAAFTEKNQPLAHYKIKYTFGYYPLQQYMVEFDDGRVQLIPYAWDSRPKQAGGQRWFNLYPNFGPKDEFYWKNVGQNWNYMCADCHSTNVKKNYDVDTNTYNTSYNEITVGCEACHGPASDHIEWAKKPDSNALKGFQLQLHKAVTQWHEVDGNNTLQPKETVETDQMMVCAQCHSRRMQISEQPMADIGHFGERYMLSQITGDLYYPDGQIYEEVYVYGSYLQSKMAAKGVSCTNCHNPHTAELAIPVEAVCQQCHDATAYNQENHSRHDPTLPGGQCVDCHMPETTYMEVDDRRDHFWHKPNPQISKSSNSPDVCLSCHEDKDSSWSIKQTKLWFNQTLNNKPFAPVFAIHDSGLQPMGDQLAHIAQNYKHNDITRAAALTRIGDTQPNQNTVIAAARGAKHKSAQIRLAAIEASSNLPPQDQWRIISPLLTDKVKAVRIEAASNLSQHWQSLSFEQQNKLAKALDEYQAFLAFNFDRAYAHVNMANVYVNQGQYDKAEQAYKQAMTLEPYFSNAYQNYAELHRLQGNEKAAIDTLKQGIKQVKENASLHYSLGLAYVRNKNMPLAAQSLLKAAESAKTNPQYYYVYALSIENTDMRKAQQALFKAYEMSQQAQYLYTLCEFKLKAKDGDAEACLNSLASYVDAAVINNLRMRYK</sequence>
<feature type="repeat" description="TPR" evidence="2">
    <location>
        <begin position="567"/>
        <end position="600"/>
    </location>
</feature>
<dbReference type="Pfam" id="PF13435">
    <property type="entry name" value="Cytochrome_C554"/>
    <property type="match status" value="2"/>
</dbReference>
<gene>
    <name evidence="6" type="ORF">SAMN05660429_01919</name>
</gene>
<evidence type="ECO:0000256" key="3">
    <source>
        <dbReference type="SAM" id="SignalP"/>
    </source>
</evidence>
<feature type="chain" id="PRO_5011617548" evidence="3">
    <location>
        <begin position="20"/>
        <end position="743"/>
    </location>
</feature>
<evidence type="ECO:0000256" key="2">
    <source>
        <dbReference type="PROSITE-ProRule" id="PRU00339"/>
    </source>
</evidence>
<feature type="domain" description="Cytochrome c-552/4" evidence="5">
    <location>
        <begin position="165"/>
        <end position="203"/>
    </location>
</feature>
<dbReference type="InterPro" id="IPR010177">
    <property type="entry name" value="Paired_CXXCH_1"/>
</dbReference>
<dbReference type="Pfam" id="PF13432">
    <property type="entry name" value="TPR_16"/>
    <property type="match status" value="1"/>
</dbReference>
<dbReference type="InterPro" id="IPR019734">
    <property type="entry name" value="TPR_rpt"/>
</dbReference>
<dbReference type="AlphaFoldDB" id="A0A1I0ESH3"/>
<dbReference type="STRING" id="349064.SAMN05660429_01919"/>
<keyword evidence="1 3" id="KW-0732">Signal</keyword>